<keyword evidence="2" id="KW-0813">Transport</keyword>
<evidence type="ECO:0000256" key="2">
    <source>
        <dbReference type="ARBA" id="ARBA00022448"/>
    </source>
</evidence>
<dbReference type="PANTHER" id="PTHR42711:SF5">
    <property type="entry name" value="ABC TRANSPORTER ATP-BINDING PROTEIN NATA"/>
    <property type="match status" value="1"/>
</dbReference>
<dbReference type="InterPro" id="IPR003439">
    <property type="entry name" value="ABC_transporter-like_ATP-bd"/>
</dbReference>
<dbReference type="Proteomes" id="UP001316087">
    <property type="component" value="Unassembled WGS sequence"/>
</dbReference>
<keyword evidence="4 6" id="KW-0067">ATP-binding</keyword>
<reference evidence="6 7" key="1">
    <citation type="submission" date="2022-03" db="EMBL/GenBank/DDBJ databases">
        <authorList>
            <person name="Jo J.-H."/>
            <person name="Im W.-T."/>
        </authorList>
    </citation>
    <scope>NUCLEOTIDE SEQUENCE [LARGE SCALE GENOMIC DNA]</scope>
    <source>
        <strain evidence="6 7">MA9</strain>
    </source>
</reference>
<dbReference type="InterPro" id="IPR003593">
    <property type="entry name" value="AAA+_ATPase"/>
</dbReference>
<comment type="caution">
    <text evidence="6">The sequence shown here is derived from an EMBL/GenBank/DDBJ whole genome shotgun (WGS) entry which is preliminary data.</text>
</comment>
<dbReference type="InterPro" id="IPR027417">
    <property type="entry name" value="P-loop_NTPase"/>
</dbReference>
<evidence type="ECO:0000259" key="5">
    <source>
        <dbReference type="PROSITE" id="PS50893"/>
    </source>
</evidence>
<keyword evidence="3" id="KW-0547">Nucleotide-binding</keyword>
<dbReference type="GO" id="GO:0005524">
    <property type="term" value="F:ATP binding"/>
    <property type="evidence" value="ECO:0007669"/>
    <property type="project" value="UniProtKB-KW"/>
</dbReference>
<evidence type="ECO:0000256" key="4">
    <source>
        <dbReference type="ARBA" id="ARBA00022840"/>
    </source>
</evidence>
<keyword evidence="7" id="KW-1185">Reference proteome</keyword>
<evidence type="ECO:0000313" key="7">
    <source>
        <dbReference type="Proteomes" id="UP001316087"/>
    </source>
</evidence>
<dbReference type="Gene3D" id="3.40.50.300">
    <property type="entry name" value="P-loop containing nucleotide triphosphate hydrolases"/>
    <property type="match status" value="1"/>
</dbReference>
<dbReference type="PANTHER" id="PTHR42711">
    <property type="entry name" value="ABC TRANSPORTER ATP-BINDING PROTEIN"/>
    <property type="match status" value="1"/>
</dbReference>
<dbReference type="InterPro" id="IPR050763">
    <property type="entry name" value="ABC_transporter_ATP-binding"/>
</dbReference>
<organism evidence="6 7">
    <name type="scientific">Solibacillus palustris</name>
    <dbReference type="NCBI Taxonomy" id="2908203"/>
    <lineage>
        <taxon>Bacteria</taxon>
        <taxon>Bacillati</taxon>
        <taxon>Bacillota</taxon>
        <taxon>Bacilli</taxon>
        <taxon>Bacillales</taxon>
        <taxon>Caryophanaceae</taxon>
        <taxon>Solibacillus</taxon>
    </lineage>
</organism>
<evidence type="ECO:0000256" key="3">
    <source>
        <dbReference type="ARBA" id="ARBA00022741"/>
    </source>
</evidence>
<comment type="similarity">
    <text evidence="1">Belongs to the ABC transporter superfamily.</text>
</comment>
<name>A0ABS9UCG3_9BACL</name>
<dbReference type="PROSITE" id="PS50893">
    <property type="entry name" value="ABC_TRANSPORTER_2"/>
    <property type="match status" value="1"/>
</dbReference>
<dbReference type="InterPro" id="IPR017871">
    <property type="entry name" value="ABC_transporter-like_CS"/>
</dbReference>
<evidence type="ECO:0000313" key="6">
    <source>
        <dbReference type="EMBL" id="MCH7322027.1"/>
    </source>
</evidence>
<evidence type="ECO:0000256" key="1">
    <source>
        <dbReference type="ARBA" id="ARBA00005417"/>
    </source>
</evidence>
<sequence>MLEVKNINKKYRSHEILQNVSMYIARGEMVGLVGQNGAGKSTFLQIVATAMSVNSGDLKLNGLSYKDNLKAVRRQIGYVPQEVALWEHMTVRENMLFFAKLSWNKLSDEQCRAICENMQLHEWDKQVSALSGGMKRKLNIALSLIDDPQLLILDEPTVGIDLKSKTEIVRFLMQQAKEHQKMILYTSHDMEEITTYCDRVYMMGDDSFYDDYLQRKGISLEKI</sequence>
<accession>A0ABS9UCG3</accession>
<feature type="domain" description="ABC transporter" evidence="5">
    <location>
        <begin position="2"/>
        <end position="223"/>
    </location>
</feature>
<dbReference type="EMBL" id="JAKZFC010000002">
    <property type="protein sequence ID" value="MCH7322027.1"/>
    <property type="molecule type" value="Genomic_DNA"/>
</dbReference>
<gene>
    <name evidence="6" type="ORF">LZ480_08985</name>
</gene>
<proteinExistence type="inferred from homology"/>
<protein>
    <submittedName>
        <fullName evidence="6">ABC transporter ATP-binding protein</fullName>
    </submittedName>
</protein>
<dbReference type="CDD" id="cd03230">
    <property type="entry name" value="ABC_DR_subfamily_A"/>
    <property type="match status" value="1"/>
</dbReference>
<dbReference type="SUPFAM" id="SSF52540">
    <property type="entry name" value="P-loop containing nucleoside triphosphate hydrolases"/>
    <property type="match status" value="1"/>
</dbReference>
<dbReference type="SMART" id="SM00382">
    <property type="entry name" value="AAA"/>
    <property type="match status" value="1"/>
</dbReference>
<dbReference type="PROSITE" id="PS00211">
    <property type="entry name" value="ABC_TRANSPORTER_1"/>
    <property type="match status" value="1"/>
</dbReference>
<dbReference type="Pfam" id="PF00005">
    <property type="entry name" value="ABC_tran"/>
    <property type="match status" value="1"/>
</dbReference>